<name>A0ABQ6GS18_9GAMM</name>
<keyword evidence="2" id="KW-1185">Reference proteome</keyword>
<dbReference type="EMBL" id="BSST01000001">
    <property type="protein sequence ID" value="GLX78743.1"/>
    <property type="molecule type" value="Genomic_DNA"/>
</dbReference>
<protein>
    <recommendedName>
        <fullName evidence="3">YD repeat-containing protein</fullName>
    </recommendedName>
</protein>
<organism evidence="1 2">
    <name type="scientific">Thalassotalea insulae</name>
    <dbReference type="NCBI Taxonomy" id="2056778"/>
    <lineage>
        <taxon>Bacteria</taxon>
        <taxon>Pseudomonadati</taxon>
        <taxon>Pseudomonadota</taxon>
        <taxon>Gammaproteobacteria</taxon>
        <taxon>Alteromonadales</taxon>
        <taxon>Colwelliaceae</taxon>
        <taxon>Thalassotalea</taxon>
    </lineage>
</organism>
<proteinExistence type="predicted"/>
<dbReference type="Gene3D" id="2.180.10.10">
    <property type="entry name" value="RHS repeat-associated core"/>
    <property type="match status" value="1"/>
</dbReference>
<evidence type="ECO:0008006" key="3">
    <source>
        <dbReference type="Google" id="ProtNLM"/>
    </source>
</evidence>
<accession>A0ABQ6GS18</accession>
<reference evidence="1 2" key="1">
    <citation type="submission" date="2023-03" db="EMBL/GenBank/DDBJ databases">
        <title>Draft genome sequence of Thalassotalea insulae KCTC 62186T.</title>
        <authorList>
            <person name="Sawabe T."/>
        </authorList>
    </citation>
    <scope>NUCLEOTIDE SEQUENCE [LARGE SCALE GENOMIC DNA]</scope>
    <source>
        <strain evidence="1 2">KCTC 62186</strain>
    </source>
</reference>
<dbReference type="Proteomes" id="UP001157186">
    <property type="component" value="Unassembled WGS sequence"/>
</dbReference>
<comment type="caution">
    <text evidence="1">The sequence shown here is derived from an EMBL/GenBank/DDBJ whole genome shotgun (WGS) entry which is preliminary data.</text>
</comment>
<evidence type="ECO:0000313" key="1">
    <source>
        <dbReference type="EMBL" id="GLX78743.1"/>
    </source>
</evidence>
<sequence length="673" mass="74621">MDKFLPLLHGLLGHQKKFKSLYSKELTSWEYGVRMNIANSSILRRAFFGVTLSVLPFIGAVSSEELPPPKYETIDRYGVNVSNGKVSVSQNDISIGGNLGLSHTISSYTSNFVNYDGEFEGYNDNFRGGVMRVKHTDNPPAQEDFYVMRAFGDGSSIDFIINGDGTYTGLQNELATLEQAEDNTFTLTKADGTVITYTPYGGSDENARGYMSKIVKPNGFTIKIHKNSSSISAGIESVTTNTGFQLKYLYEMHERPLESSKQSATNNPLIPADSLNWSLMHPKYIKAINNAVEYCDPVAVDCALNSNWPKVTYDWPDGMPRAMYIGDSVFTVTDAMNRVTEYHHKAIDEVIYSSSGEVIVGTPGESYVPRIVRVKDATSNVISMNYDYKNVARWVNGDPIGHFERKESAQLTKAWVGDDVANYSHGQNWGTGGMAISNRGGGHQPIHVVAFNTMFNVPVYIETWQSKINLIPNYENKFINSSNRDGSELIVYGYDDRGNINKLTKTPTGTELSAIVTEADFDVECSNRKTCNQANWIKDGNGNQTDYTYHPESGQIASITLPANEQGVRPQTRYTYTEKFATYKVNSDASEQSPDGIWLLTAEKYCQNSNYTGSACTGNDEIVIGYEYTTSNLLLKGKTITADGKTLRTCYSYDNYGNRIGETKPKAGLTTCP</sequence>
<evidence type="ECO:0000313" key="2">
    <source>
        <dbReference type="Proteomes" id="UP001157186"/>
    </source>
</evidence>
<dbReference type="RefSeq" id="WP_284244613.1">
    <property type="nucleotide sequence ID" value="NZ_BSST01000001.1"/>
</dbReference>
<gene>
    <name evidence="1" type="ORF">tinsulaeT_20830</name>
</gene>